<feature type="domain" description="Glutaredoxin" evidence="2">
    <location>
        <begin position="58"/>
        <end position="124"/>
    </location>
</feature>
<dbReference type="AlphaFoldDB" id="A0ABD3TM62"/>
<dbReference type="PANTHER" id="PTHR45669:SF28">
    <property type="entry name" value="GLUTAREDOXIN DOMAIN-CONTAINING PROTEIN"/>
    <property type="match status" value="1"/>
</dbReference>
<organism evidence="3 4">
    <name type="scientific">Penstemon smallii</name>
    <dbReference type="NCBI Taxonomy" id="265156"/>
    <lineage>
        <taxon>Eukaryota</taxon>
        <taxon>Viridiplantae</taxon>
        <taxon>Streptophyta</taxon>
        <taxon>Embryophyta</taxon>
        <taxon>Tracheophyta</taxon>
        <taxon>Spermatophyta</taxon>
        <taxon>Magnoliopsida</taxon>
        <taxon>eudicotyledons</taxon>
        <taxon>Gunneridae</taxon>
        <taxon>Pentapetalae</taxon>
        <taxon>asterids</taxon>
        <taxon>lamiids</taxon>
        <taxon>Lamiales</taxon>
        <taxon>Plantaginaceae</taxon>
        <taxon>Cheloneae</taxon>
        <taxon>Penstemon</taxon>
    </lineage>
</organism>
<dbReference type="InterPro" id="IPR036249">
    <property type="entry name" value="Thioredoxin-like_sf"/>
</dbReference>
<dbReference type="PROSITE" id="PS51354">
    <property type="entry name" value="GLUTAREDOXIN_2"/>
    <property type="match status" value="1"/>
</dbReference>
<sequence>MEVKALEAEGRRREEEEYINLDEHNEEQPPLKARKIEEIKDPLLDFEQKCPPGGSDSVILYTTGIRGIRKTFEDCHKMRSLLENLRILFLERDISMHSEFKGELWGLLDGKIVPPRLFIKGRYIGGVDEVLGLHERGKLKPLFEGIPTDRNEGPCEGCVGIRFIVCFNCNGSRKIVPEGGDEGMNCLECNENGIVICPFCC</sequence>
<evidence type="ECO:0000259" key="2">
    <source>
        <dbReference type="Pfam" id="PF00462"/>
    </source>
</evidence>
<feature type="region of interest" description="Disordered" evidence="1">
    <location>
        <begin position="1"/>
        <end position="30"/>
    </location>
</feature>
<evidence type="ECO:0000313" key="3">
    <source>
        <dbReference type="EMBL" id="KAL3838144.1"/>
    </source>
</evidence>
<name>A0ABD3TM62_9LAMI</name>
<evidence type="ECO:0000256" key="1">
    <source>
        <dbReference type="SAM" id="MobiDB-lite"/>
    </source>
</evidence>
<keyword evidence="4" id="KW-1185">Reference proteome</keyword>
<dbReference type="Gene3D" id="3.40.30.10">
    <property type="entry name" value="Glutaredoxin"/>
    <property type="match status" value="1"/>
</dbReference>
<accession>A0ABD3TM62</accession>
<dbReference type="PANTHER" id="PTHR45669">
    <property type="entry name" value="GLUTAREDOXIN DOMAIN-CONTAINING CYSTEINE-RICH PROTEIN CG12206-RELATED"/>
    <property type="match status" value="1"/>
</dbReference>
<comment type="caution">
    <text evidence="3">The sequence shown here is derived from an EMBL/GenBank/DDBJ whole genome shotgun (WGS) entry which is preliminary data.</text>
</comment>
<dbReference type="Pfam" id="PF23733">
    <property type="entry name" value="GRXCR1-2_C"/>
    <property type="match status" value="1"/>
</dbReference>
<dbReference type="InterPro" id="IPR002109">
    <property type="entry name" value="Glutaredoxin"/>
</dbReference>
<dbReference type="CDD" id="cd03031">
    <property type="entry name" value="GRX_GRX_like"/>
    <property type="match status" value="1"/>
</dbReference>
<reference evidence="3 4" key="1">
    <citation type="submission" date="2024-12" db="EMBL/GenBank/DDBJ databases">
        <title>The unique morphological basis and parallel evolutionary history of personate flowers in Penstemon.</title>
        <authorList>
            <person name="Depatie T.H."/>
            <person name="Wessinger C.A."/>
        </authorList>
    </citation>
    <scope>NUCLEOTIDE SEQUENCE [LARGE SCALE GENOMIC DNA]</scope>
    <source>
        <strain evidence="3">WTNN_2</strain>
        <tissue evidence="3">Leaf</tissue>
    </source>
</reference>
<proteinExistence type="predicted"/>
<dbReference type="EMBL" id="JBJXBP010000003">
    <property type="protein sequence ID" value="KAL3838144.1"/>
    <property type="molecule type" value="Genomic_DNA"/>
</dbReference>
<gene>
    <name evidence="3" type="ORF">ACJIZ3_022735</name>
</gene>
<dbReference type="SUPFAM" id="SSF52833">
    <property type="entry name" value="Thioredoxin-like"/>
    <property type="match status" value="1"/>
</dbReference>
<dbReference type="Proteomes" id="UP001634393">
    <property type="component" value="Unassembled WGS sequence"/>
</dbReference>
<protein>
    <recommendedName>
        <fullName evidence="2">Glutaredoxin domain-containing protein</fullName>
    </recommendedName>
</protein>
<evidence type="ECO:0000313" key="4">
    <source>
        <dbReference type="Proteomes" id="UP001634393"/>
    </source>
</evidence>
<dbReference type="Pfam" id="PF00462">
    <property type="entry name" value="Glutaredoxin"/>
    <property type="match status" value="1"/>
</dbReference>